<evidence type="ECO:0000313" key="13">
    <source>
        <dbReference type="Proteomes" id="UP000003844"/>
    </source>
</evidence>
<feature type="domain" description="PAC" evidence="11">
    <location>
        <begin position="1099"/>
        <end position="1151"/>
    </location>
</feature>
<dbReference type="InterPro" id="IPR013655">
    <property type="entry name" value="PAS_fold_3"/>
</dbReference>
<evidence type="ECO:0000256" key="1">
    <source>
        <dbReference type="ARBA" id="ARBA00000085"/>
    </source>
</evidence>
<dbReference type="SUPFAM" id="SSF47384">
    <property type="entry name" value="Homodimeric domain of signal transducing histidine kinase"/>
    <property type="match status" value="1"/>
</dbReference>
<dbReference type="SMART" id="SM00086">
    <property type="entry name" value="PAC"/>
    <property type="match status" value="9"/>
</dbReference>
<keyword evidence="13" id="KW-1185">Reference proteome</keyword>
<dbReference type="OrthoDB" id="9811889at2"/>
<dbReference type="SUPFAM" id="SSF52172">
    <property type="entry name" value="CheY-like"/>
    <property type="match status" value="1"/>
</dbReference>
<keyword evidence="3 6" id="KW-0597">Phosphoprotein</keyword>
<dbReference type="Pfam" id="PF00072">
    <property type="entry name" value="Response_reg"/>
    <property type="match status" value="1"/>
</dbReference>
<dbReference type="PANTHER" id="PTHR43304">
    <property type="entry name" value="PHYTOCHROME-LIKE PROTEIN CPH1"/>
    <property type="match status" value="1"/>
</dbReference>
<feature type="domain" description="PAS" evidence="10">
    <location>
        <begin position="1023"/>
        <end position="1095"/>
    </location>
</feature>
<feature type="domain" description="PAS" evidence="10">
    <location>
        <begin position="136"/>
        <end position="206"/>
    </location>
</feature>
<feature type="domain" description="Histidine kinase" evidence="8">
    <location>
        <begin position="1413"/>
        <end position="1626"/>
    </location>
</feature>
<dbReference type="EMBL" id="JH594606">
    <property type="protein sequence ID" value="EHQ02975.1"/>
    <property type="molecule type" value="Genomic_DNA"/>
</dbReference>
<evidence type="ECO:0000259" key="11">
    <source>
        <dbReference type="PROSITE" id="PS50113"/>
    </source>
</evidence>
<evidence type="ECO:0000256" key="5">
    <source>
        <dbReference type="ARBA" id="ARBA00022777"/>
    </source>
</evidence>
<dbReference type="SMART" id="SM00387">
    <property type="entry name" value="HATPase_c"/>
    <property type="match status" value="1"/>
</dbReference>
<evidence type="ECO:0000259" key="8">
    <source>
        <dbReference type="PROSITE" id="PS50109"/>
    </source>
</evidence>
<feature type="domain" description="PAS" evidence="10">
    <location>
        <begin position="508"/>
        <end position="580"/>
    </location>
</feature>
<dbReference type="Gene3D" id="2.10.70.100">
    <property type="match status" value="3"/>
</dbReference>
<dbReference type="InterPro" id="IPR052162">
    <property type="entry name" value="Sensor_kinase/Photoreceptor"/>
</dbReference>
<evidence type="ECO:0000256" key="6">
    <source>
        <dbReference type="PROSITE-ProRule" id="PRU00169"/>
    </source>
</evidence>
<dbReference type="RefSeq" id="WP_006989283.1">
    <property type="nucleotide sequence ID" value="NZ_JH594606.1"/>
</dbReference>
<dbReference type="InterPro" id="IPR036097">
    <property type="entry name" value="HisK_dim/P_sf"/>
</dbReference>
<dbReference type="PROSITE" id="PS50109">
    <property type="entry name" value="HIS_KIN"/>
    <property type="match status" value="1"/>
</dbReference>
<dbReference type="HOGENOM" id="CLU_243261_0_0_10"/>
<organism evidence="12 13">
    <name type="scientific">Gillisia limnaea (strain DSM 15749 / LMG 21470 / R-8282)</name>
    <dbReference type="NCBI Taxonomy" id="865937"/>
    <lineage>
        <taxon>Bacteria</taxon>
        <taxon>Pseudomonadati</taxon>
        <taxon>Bacteroidota</taxon>
        <taxon>Flavobacteriia</taxon>
        <taxon>Flavobacteriales</taxon>
        <taxon>Flavobacteriaceae</taxon>
        <taxon>Gillisia</taxon>
    </lineage>
</organism>
<dbReference type="InterPro" id="IPR001610">
    <property type="entry name" value="PAC"/>
</dbReference>
<keyword evidence="7" id="KW-0175">Coiled coil</keyword>
<dbReference type="Gene3D" id="3.30.450.20">
    <property type="entry name" value="PAS domain"/>
    <property type="match status" value="10"/>
</dbReference>
<feature type="domain" description="PAC" evidence="11">
    <location>
        <begin position="453"/>
        <end position="507"/>
    </location>
</feature>
<sequence>MKTKLKILHLEDTPADAELVERELKKGKIQFEKLVVGNKTAFEKALKEFAPDIIIADHTLPSFDSMEAIKIIKRQEKNIPFILVSATVSDEYAVEIMKAGADDYILKDRLHRLPQAVLSAMEKFSLEKERERMIYDQAHLAAIVNTSNDGIISKTLDGIITSWNLSAEKLFGYSATEAIGKNISIIIPPECLQEEAEFMESIKKGESVQHFETERLKKNGTRVDVSLTISPINDNNGKVIGAAKIVHDITDRKKAEQIIYDSEEKYFSLFENSLDAILLTVTDGKILAANPAACTMFGMSEKEICEAGRFGLVDTKDPRLTAALEERQRTGKVKAEVTAIRENGERFPGEFTSVVYKNANGEERTSMIIRDLSERKHAEEEITKLSLVARKTSNAVVITDAKGKIQWVNDAFTRMTGFELNEIIGKRPGSFLQGSETDQEVVSYMRRKISKSQAFQCDIINYSKSGKKYWTNIKCQPEFDSTGKLTGYFSIQSDITKDKEAEKAIYDLTERITLATNSAKIGIWEWDVVNNHLIWDKIMHQIFGVAEDKFGGAYEAWEAIIHPDDIDEENAKVQRALSGGAKFDSDFRILWPDKSFRYIKGDAIVVRDGTGKPLRMIGTNLDVTEKKRLEKALETERDQFFEMFSKAPSAIGMLKGANHVFEMANPLYLQFIGKKNVIGKTVIEVLPEVIEQGFVSILDNVYRTGETYIGTETLVKVDKEENGKLADLYMNFVYQAYRNGKGEIEGIFFFINDITEHILSRKKIEEKTEKLQTAQRIAKLGYWTHNLDNGNIFWSEEVFNIWERDNGAFQPNLESFEQTIHPEDLIKFKEANALAMNGQKELDFEHRIILPNGKIKWVHERGKLTNNKNQKSSYSGTVQDITERKNSHEKLVKSEARIRGLIQSQTNYVIRTDLQGRYTYGNKKFRDDFGWIYGQKEIVGEQSMLSINEYHHPRVQTAVEKCMSNPGQVFQVEIDKPAKGGGIKATLWDFIYLKGTTNEPDEVQCVGIDITDRVKGDMALKESNRRYELVSKATSDAIYDWDLKSNVLLYGEAFYAMFGYSQEEFSPTIEDFLEKIHPEEKHHITESLNKSIEGMESHWTAEYRFKRVDGKYSSVIEKGFILRDENGKAFRMVGAIQDVTEKKKLEELLDEASRFARIGSFEKDCEKDTVYWSPVTKEIHEVDMDYCPTLEKAILFYKEGESRNAMSNAYIKALNENIPYDLEMQILTANGNERWIRKIGHPTFVNGKCVRINGSFQDITNIKNSEQQALKASEEKEIILESIGDAFFMVDNDWKVTYWNQHSEDLLKCAKAEIIDKNLWNVFPDDIHTQFYSCFHKAVREKSIENFEEYYDRVNKWFEVTAYPSNSGLSVYFKDVTERKESELQIIELNKNLKAHTEELVEANKGLEQFSFIVSHNLRAPVANILGLADLIGKEDYTQEVKNNFLEALLDNVKRLDIVISDLNSILQVKVEMDAKKQPVILNDLVNSIKSSIQNLIEKEKVQIKTHFDVPAIHTVQSYLHSIFYNLIANSIKYRQPGISPQLEIRSESKEGTVVLTFEDNGLGIDLVKKREQVFGLYRRFHHHIEGKGMGLFLVKTQVELLGGKISIDSEVNAGTKFTITIKEKTFK</sequence>
<dbReference type="Pfam" id="PF08448">
    <property type="entry name" value="PAS_4"/>
    <property type="match status" value="1"/>
</dbReference>
<dbReference type="InterPro" id="IPR013656">
    <property type="entry name" value="PAS_4"/>
</dbReference>
<dbReference type="SUPFAM" id="SSF55874">
    <property type="entry name" value="ATPase domain of HSP90 chaperone/DNA topoisomerase II/histidine kinase"/>
    <property type="match status" value="1"/>
</dbReference>
<evidence type="ECO:0000256" key="3">
    <source>
        <dbReference type="ARBA" id="ARBA00022553"/>
    </source>
</evidence>
<dbReference type="InterPro" id="IPR035965">
    <property type="entry name" value="PAS-like_dom_sf"/>
</dbReference>
<dbReference type="PANTHER" id="PTHR43304:SF1">
    <property type="entry name" value="PAC DOMAIN-CONTAINING PROTEIN"/>
    <property type="match status" value="1"/>
</dbReference>
<dbReference type="Gene3D" id="1.10.287.130">
    <property type="match status" value="1"/>
</dbReference>
<dbReference type="eggNOG" id="COG2202">
    <property type="taxonomic scope" value="Bacteria"/>
</dbReference>
<feature type="domain" description="PAS" evidence="10">
    <location>
        <begin position="1272"/>
        <end position="1342"/>
    </location>
</feature>
<comment type="catalytic activity">
    <reaction evidence="1">
        <text>ATP + protein L-histidine = ADP + protein N-phospho-L-histidine.</text>
        <dbReference type="EC" id="2.7.13.3"/>
    </reaction>
</comment>
<dbReference type="PRINTS" id="PR00344">
    <property type="entry name" value="BCTRLSENSOR"/>
</dbReference>
<feature type="domain" description="PAS" evidence="10">
    <location>
        <begin position="262"/>
        <end position="304"/>
    </location>
</feature>
<evidence type="ECO:0000259" key="10">
    <source>
        <dbReference type="PROSITE" id="PS50112"/>
    </source>
</evidence>
<protein>
    <recommendedName>
        <fullName evidence="2">histidine kinase</fullName>
        <ecNumber evidence="2">2.7.13.3</ecNumber>
    </recommendedName>
</protein>
<evidence type="ECO:0000256" key="2">
    <source>
        <dbReference type="ARBA" id="ARBA00012438"/>
    </source>
</evidence>
<proteinExistence type="predicted"/>
<keyword evidence="5 12" id="KW-0418">Kinase</keyword>
<dbReference type="EC" id="2.7.13.3" evidence="2"/>
<feature type="domain" description="PAS" evidence="10">
    <location>
        <begin position="894"/>
        <end position="931"/>
    </location>
</feature>
<dbReference type="eggNOG" id="COG3290">
    <property type="taxonomic scope" value="Bacteria"/>
</dbReference>
<feature type="domain" description="Response regulatory" evidence="9">
    <location>
        <begin position="6"/>
        <end position="122"/>
    </location>
</feature>
<evidence type="ECO:0000259" key="9">
    <source>
        <dbReference type="PROSITE" id="PS50110"/>
    </source>
</evidence>
<evidence type="ECO:0000256" key="7">
    <source>
        <dbReference type="SAM" id="Coils"/>
    </source>
</evidence>
<feature type="domain" description="PAS" evidence="10">
    <location>
        <begin position="381"/>
        <end position="452"/>
    </location>
</feature>
<dbReference type="Gene3D" id="3.30.565.10">
    <property type="entry name" value="Histidine kinase-like ATPase, C-terminal domain"/>
    <property type="match status" value="1"/>
</dbReference>
<feature type="domain" description="PAC" evidence="11">
    <location>
        <begin position="1220"/>
        <end position="1271"/>
    </location>
</feature>
<dbReference type="InterPro" id="IPR011006">
    <property type="entry name" value="CheY-like_superfamily"/>
</dbReference>
<dbReference type="InterPro" id="IPR004358">
    <property type="entry name" value="Sig_transdc_His_kin-like_C"/>
</dbReference>
<dbReference type="eggNOG" id="COG3829">
    <property type="taxonomic scope" value="Bacteria"/>
</dbReference>
<dbReference type="PROSITE" id="PS50112">
    <property type="entry name" value="PAS"/>
    <property type="match status" value="7"/>
</dbReference>
<dbReference type="PROSITE" id="PS50110">
    <property type="entry name" value="RESPONSE_REGULATORY"/>
    <property type="match status" value="1"/>
</dbReference>
<feature type="modified residue" description="4-aspartylphosphate" evidence="6">
    <location>
        <position position="57"/>
    </location>
</feature>
<dbReference type="Pfam" id="PF02518">
    <property type="entry name" value="HATPase_c"/>
    <property type="match status" value="1"/>
</dbReference>
<dbReference type="CDD" id="cd00082">
    <property type="entry name" value="HisKA"/>
    <property type="match status" value="1"/>
</dbReference>
<feature type="domain" description="PAC" evidence="11">
    <location>
        <begin position="842"/>
        <end position="893"/>
    </location>
</feature>
<dbReference type="Pfam" id="PF13426">
    <property type="entry name" value="PAS_9"/>
    <property type="match status" value="3"/>
</dbReference>
<dbReference type="CDD" id="cd00130">
    <property type="entry name" value="PAS"/>
    <property type="match status" value="8"/>
</dbReference>
<dbReference type="eggNOG" id="COG0745">
    <property type="taxonomic scope" value="Bacteria"/>
</dbReference>
<evidence type="ECO:0000313" key="12">
    <source>
        <dbReference type="EMBL" id="EHQ02975.1"/>
    </source>
</evidence>
<dbReference type="PROSITE" id="PS50113">
    <property type="entry name" value="PAC"/>
    <property type="match status" value="7"/>
</dbReference>
<reference evidence="13" key="1">
    <citation type="journal article" date="2012" name="Stand. Genomic Sci.">
        <title>Genome sequence of the Antarctic rhodopsins-containing flavobacterium Gillisia limnaea type strain (R-8282(T)).</title>
        <authorList>
            <person name="Riedel T."/>
            <person name="Held B."/>
            <person name="Nolan M."/>
            <person name="Lucas S."/>
            <person name="Lapidus A."/>
            <person name="Tice H."/>
            <person name="Del Rio T.G."/>
            <person name="Cheng J.F."/>
            <person name="Han C."/>
            <person name="Tapia R."/>
            <person name="Goodwin L.A."/>
            <person name="Pitluck S."/>
            <person name="Liolios K."/>
            <person name="Mavromatis K."/>
            <person name="Pagani I."/>
            <person name="Ivanova N."/>
            <person name="Mikhailova N."/>
            <person name="Pati A."/>
            <person name="Chen A."/>
            <person name="Palaniappan K."/>
            <person name="Land M."/>
            <person name="Rohde M."/>
            <person name="Tindall B.J."/>
            <person name="Detter J.C."/>
            <person name="Goker M."/>
            <person name="Bristow J."/>
            <person name="Eisen J.A."/>
            <person name="Markowitz V."/>
            <person name="Hugenholtz P."/>
            <person name="Kyrpides N.C."/>
            <person name="Klenk H.P."/>
            <person name="Woyke T."/>
        </authorList>
    </citation>
    <scope>NUCLEOTIDE SEQUENCE [LARGE SCALE GENOMIC DNA]</scope>
    <source>
        <strain evidence="13">DSM 15749 / LMG 21470 / R-8282</strain>
    </source>
</reference>
<feature type="coiled-coil region" evidence="7">
    <location>
        <begin position="1379"/>
        <end position="1406"/>
    </location>
</feature>
<evidence type="ECO:0000256" key="4">
    <source>
        <dbReference type="ARBA" id="ARBA00022679"/>
    </source>
</evidence>
<dbReference type="Proteomes" id="UP000003844">
    <property type="component" value="Unassembled WGS sequence"/>
</dbReference>
<dbReference type="SUPFAM" id="SSF55785">
    <property type="entry name" value="PYP-like sensor domain (PAS domain)"/>
    <property type="match status" value="10"/>
</dbReference>
<feature type="domain" description="PAC" evidence="11">
    <location>
        <begin position="333"/>
        <end position="384"/>
    </location>
</feature>
<dbReference type="InterPro" id="IPR003594">
    <property type="entry name" value="HATPase_dom"/>
</dbReference>
<dbReference type="InterPro" id="IPR036890">
    <property type="entry name" value="HATPase_C_sf"/>
</dbReference>
<dbReference type="CDD" id="cd00156">
    <property type="entry name" value="REC"/>
    <property type="match status" value="1"/>
</dbReference>
<dbReference type="GO" id="GO:0000155">
    <property type="term" value="F:phosphorelay sensor kinase activity"/>
    <property type="evidence" value="ECO:0007669"/>
    <property type="project" value="InterPro"/>
</dbReference>
<dbReference type="SMART" id="SM00448">
    <property type="entry name" value="REC"/>
    <property type="match status" value="1"/>
</dbReference>
<gene>
    <name evidence="12" type="ORF">Gilli_2348</name>
</gene>
<dbReference type="InterPro" id="IPR005467">
    <property type="entry name" value="His_kinase_dom"/>
</dbReference>
<accession>H2BW58</accession>
<dbReference type="STRING" id="865937.Gilli_2348"/>
<feature type="domain" description="PAC" evidence="11">
    <location>
        <begin position="209"/>
        <end position="261"/>
    </location>
</feature>
<dbReference type="NCBIfam" id="TIGR00229">
    <property type="entry name" value="sensory_box"/>
    <property type="match status" value="7"/>
</dbReference>
<dbReference type="SMART" id="SM00091">
    <property type="entry name" value="PAS"/>
    <property type="match status" value="9"/>
</dbReference>
<name>H2BW58_GILLR</name>
<dbReference type="InterPro" id="IPR001789">
    <property type="entry name" value="Sig_transdc_resp-reg_receiver"/>
</dbReference>
<dbReference type="InterPro" id="IPR000700">
    <property type="entry name" value="PAS-assoc_C"/>
</dbReference>
<dbReference type="InterPro" id="IPR003661">
    <property type="entry name" value="HisK_dim/P_dom"/>
</dbReference>
<dbReference type="eggNOG" id="COG4251">
    <property type="taxonomic scope" value="Bacteria"/>
</dbReference>
<feature type="domain" description="PAC" evidence="11">
    <location>
        <begin position="583"/>
        <end position="635"/>
    </location>
</feature>
<dbReference type="Pfam" id="PF08447">
    <property type="entry name" value="PAS_3"/>
    <property type="match status" value="4"/>
</dbReference>
<dbReference type="Gene3D" id="3.40.50.2300">
    <property type="match status" value="1"/>
</dbReference>
<dbReference type="InterPro" id="IPR000014">
    <property type="entry name" value="PAS"/>
</dbReference>
<keyword evidence="4" id="KW-0808">Transferase</keyword>